<keyword evidence="5" id="KW-0411">Iron-sulfur</keyword>
<dbReference type="InterPro" id="IPR036010">
    <property type="entry name" value="2Fe-2S_ferredoxin-like_sf"/>
</dbReference>
<feature type="domain" description="[2Fe-2S]-binding" evidence="6">
    <location>
        <begin position="127"/>
        <end position="198"/>
    </location>
</feature>
<dbReference type="Gene3D" id="1.10.150.120">
    <property type="entry name" value="[2Fe-2S]-binding domain"/>
    <property type="match status" value="1"/>
</dbReference>
<dbReference type="NCBIfam" id="TIGR01409">
    <property type="entry name" value="TAT_signal_seq"/>
    <property type="match status" value="1"/>
</dbReference>
<dbReference type="Proteomes" id="UP000319383">
    <property type="component" value="Chromosome"/>
</dbReference>
<evidence type="ECO:0000313" key="8">
    <source>
        <dbReference type="Proteomes" id="UP000319383"/>
    </source>
</evidence>
<protein>
    <submittedName>
        <fullName evidence="7">Carbon monoxide dehydrogenase small chain</fullName>
        <ecNumber evidence="7">1.2.7.4</ecNumber>
    </submittedName>
</protein>
<dbReference type="InterPro" id="IPR036884">
    <property type="entry name" value="2Fe-2S-bd_dom_sf"/>
</dbReference>
<name>A0A517ZLR0_9PLAN</name>
<dbReference type="SUPFAM" id="SSF54292">
    <property type="entry name" value="2Fe-2S ferredoxin-like"/>
    <property type="match status" value="1"/>
</dbReference>
<dbReference type="AlphaFoldDB" id="A0A517ZLR0"/>
<organism evidence="7 8">
    <name type="scientific">Symmachiella dynata</name>
    <dbReference type="NCBI Taxonomy" id="2527995"/>
    <lineage>
        <taxon>Bacteria</taxon>
        <taxon>Pseudomonadati</taxon>
        <taxon>Planctomycetota</taxon>
        <taxon>Planctomycetia</taxon>
        <taxon>Planctomycetales</taxon>
        <taxon>Planctomycetaceae</taxon>
        <taxon>Symmachiella</taxon>
    </lineage>
</organism>
<dbReference type="PROSITE" id="PS51318">
    <property type="entry name" value="TAT"/>
    <property type="match status" value="1"/>
</dbReference>
<dbReference type="GO" id="GO:0043885">
    <property type="term" value="F:anaerobic carbon-monoxide dehydrogenase activity"/>
    <property type="evidence" value="ECO:0007669"/>
    <property type="project" value="UniProtKB-EC"/>
</dbReference>
<evidence type="ECO:0000256" key="2">
    <source>
        <dbReference type="ARBA" id="ARBA00022723"/>
    </source>
</evidence>
<keyword evidence="8" id="KW-1185">Reference proteome</keyword>
<dbReference type="GO" id="GO:0051537">
    <property type="term" value="F:2 iron, 2 sulfur cluster binding"/>
    <property type="evidence" value="ECO:0007669"/>
    <property type="project" value="UniProtKB-KW"/>
</dbReference>
<keyword evidence="1" id="KW-0001">2Fe-2S</keyword>
<dbReference type="PANTHER" id="PTHR44379:SF5">
    <property type="entry name" value="OXIDOREDUCTASE WITH IRON-SULFUR SUBUNIT"/>
    <property type="match status" value="1"/>
</dbReference>
<keyword evidence="3 7" id="KW-0560">Oxidoreductase</keyword>
<dbReference type="Pfam" id="PF01799">
    <property type="entry name" value="Fer2_2"/>
    <property type="match status" value="1"/>
</dbReference>
<dbReference type="GO" id="GO:0046872">
    <property type="term" value="F:metal ion binding"/>
    <property type="evidence" value="ECO:0007669"/>
    <property type="project" value="UniProtKB-KW"/>
</dbReference>
<gene>
    <name evidence="7" type="primary">cutS</name>
    <name evidence="7" type="ORF">Mal52_18930</name>
</gene>
<dbReference type="RefSeq" id="WP_145375528.1">
    <property type="nucleotide sequence ID" value="NZ_CP036270.1"/>
</dbReference>
<dbReference type="EMBL" id="CP036276">
    <property type="protein sequence ID" value="QDU43419.1"/>
    <property type="molecule type" value="Genomic_DNA"/>
</dbReference>
<dbReference type="InterPro" id="IPR012675">
    <property type="entry name" value="Beta-grasp_dom_sf"/>
</dbReference>
<proteinExistence type="predicted"/>
<keyword evidence="2" id="KW-0479">Metal-binding</keyword>
<dbReference type="OrthoDB" id="9796880at2"/>
<dbReference type="EC" id="1.2.7.4" evidence="7"/>
<evidence type="ECO:0000256" key="3">
    <source>
        <dbReference type="ARBA" id="ARBA00023002"/>
    </source>
</evidence>
<dbReference type="PANTHER" id="PTHR44379">
    <property type="entry name" value="OXIDOREDUCTASE WITH IRON-SULFUR SUBUNIT"/>
    <property type="match status" value="1"/>
</dbReference>
<accession>A0A517ZLR0</accession>
<dbReference type="Gene3D" id="3.10.20.30">
    <property type="match status" value="1"/>
</dbReference>
<evidence type="ECO:0000259" key="6">
    <source>
        <dbReference type="Pfam" id="PF01799"/>
    </source>
</evidence>
<evidence type="ECO:0000313" key="7">
    <source>
        <dbReference type="EMBL" id="QDU43419.1"/>
    </source>
</evidence>
<dbReference type="SUPFAM" id="SSF47741">
    <property type="entry name" value="CO dehydrogenase ISP C-domain like"/>
    <property type="match status" value="1"/>
</dbReference>
<keyword evidence="4" id="KW-0408">Iron</keyword>
<evidence type="ECO:0000256" key="5">
    <source>
        <dbReference type="ARBA" id="ARBA00023014"/>
    </source>
</evidence>
<evidence type="ECO:0000256" key="1">
    <source>
        <dbReference type="ARBA" id="ARBA00022714"/>
    </source>
</evidence>
<dbReference type="InterPro" id="IPR051452">
    <property type="entry name" value="Diverse_Oxidoreductases"/>
</dbReference>
<dbReference type="InterPro" id="IPR006311">
    <property type="entry name" value="TAT_signal"/>
</dbReference>
<dbReference type="KEGG" id="sdyn:Mal52_18930"/>
<dbReference type="InterPro" id="IPR002888">
    <property type="entry name" value="2Fe-2S-bd"/>
</dbReference>
<sequence>MQDRQQTGGGGSTVSRRAFLQGSGAAVAATAVATGATEVVAEANKPARLKSAKAQKVVLTVNGKEHTLMIEPRVTLLEALRNDLNLTGAKEVSNVSNDGADTVIIDGKAVYASTRLAIEVEGKNITTVEGLSEGKNVDEVITAFVKHDATQCGYCTPGFVVAVRAFLDKNPGANLEQIHKGLGGNLCRCGTYAGVTAAAVELCKKGGA</sequence>
<evidence type="ECO:0000256" key="4">
    <source>
        <dbReference type="ARBA" id="ARBA00023004"/>
    </source>
</evidence>
<dbReference type="InterPro" id="IPR019546">
    <property type="entry name" value="TAT_signal_bac_arc"/>
</dbReference>
<reference evidence="7 8" key="1">
    <citation type="submission" date="2019-02" db="EMBL/GenBank/DDBJ databases">
        <title>Deep-cultivation of Planctomycetes and their phenomic and genomic characterization uncovers novel biology.</title>
        <authorList>
            <person name="Wiegand S."/>
            <person name="Jogler M."/>
            <person name="Boedeker C."/>
            <person name="Pinto D."/>
            <person name="Vollmers J."/>
            <person name="Rivas-Marin E."/>
            <person name="Kohn T."/>
            <person name="Peeters S.H."/>
            <person name="Heuer A."/>
            <person name="Rast P."/>
            <person name="Oberbeckmann S."/>
            <person name="Bunk B."/>
            <person name="Jeske O."/>
            <person name="Meyerdierks A."/>
            <person name="Storesund J.E."/>
            <person name="Kallscheuer N."/>
            <person name="Luecker S."/>
            <person name="Lage O.M."/>
            <person name="Pohl T."/>
            <person name="Merkel B.J."/>
            <person name="Hornburger P."/>
            <person name="Mueller R.-W."/>
            <person name="Bruemmer F."/>
            <person name="Labrenz M."/>
            <person name="Spormann A.M."/>
            <person name="Op den Camp H."/>
            <person name="Overmann J."/>
            <person name="Amann R."/>
            <person name="Jetten M.S.M."/>
            <person name="Mascher T."/>
            <person name="Medema M.H."/>
            <person name="Devos D.P."/>
            <person name="Kaster A.-K."/>
            <person name="Ovreas L."/>
            <person name="Rohde M."/>
            <person name="Galperin M.Y."/>
            <person name="Jogler C."/>
        </authorList>
    </citation>
    <scope>NUCLEOTIDE SEQUENCE [LARGE SCALE GENOMIC DNA]</scope>
    <source>
        <strain evidence="7 8">Mal52</strain>
    </source>
</reference>